<dbReference type="EMBL" id="CP000360">
    <property type="protein sequence ID" value="ABF40765.1"/>
    <property type="molecule type" value="Genomic_DNA"/>
</dbReference>
<evidence type="ECO:0000313" key="4">
    <source>
        <dbReference type="Proteomes" id="UP000002432"/>
    </source>
</evidence>
<gene>
    <name evidence="3" type="ordered locus">Acid345_1764</name>
</gene>
<feature type="transmembrane region" description="Helical" evidence="2">
    <location>
        <begin position="394"/>
        <end position="412"/>
    </location>
</feature>
<dbReference type="Proteomes" id="UP000002432">
    <property type="component" value="Chromosome"/>
</dbReference>
<dbReference type="Pfam" id="PF10101">
    <property type="entry name" value="DUF2339"/>
    <property type="match status" value="2"/>
</dbReference>
<feature type="transmembrane region" description="Helical" evidence="2">
    <location>
        <begin position="456"/>
        <end position="473"/>
    </location>
</feature>
<feature type="transmembrane region" description="Helical" evidence="2">
    <location>
        <begin position="123"/>
        <end position="144"/>
    </location>
</feature>
<keyword evidence="4" id="KW-1185">Reference proteome</keyword>
<sequence>MEELRHRVERLEDARPTATAKPAPVAPPQPVPVQPRPQPPTALPIPRKARRSPASAEELEARIGTHWLNRVGIIAVLVGVSYFLKYAFDNGWIGPSGRIAIGLLAGIAVTVWSETFRRKGYALFSYGLKAIGIGTLYLSLWAAVQVYHLISPGVGFVAMAIVTASTVVMALTQNAQLLAAYALAGGFSTPALCSTGQNHEIFLFSYTTLLAAGAVTLTALRGWRRLAVGAFFGTLFMYIAWSATYYNINEFGVTSFFATLFFLIFAAGALVPRVKEPVDATFLAAMLALANASAYFLEMYDLFGNAHPNTFRDNASAWLAIGLAAFYVLLAQQVAKQAAGAENRRLLNLVHLALAIGFVTTAIPLKLNGHWITMGWLVESAALLYVAQRLRHEFLKIFGIVALLFGLFRLLVEGWQRQPFLFLNWRFATFLVAIAVLGAVAYGAQKSERSDERSGGLAAGVMLNGFALIALFHEVQDFFQPEINEKWTEHSYAAARSVETIRSFSHSAVWMLYGATLMFIGFRRGSAFLRWQAIVLLGITIIKVFLFDTSMLDLGFRILSFIGLGVVLLGVSFLYQKGHISLPGRGE</sequence>
<organism evidence="3 4">
    <name type="scientific">Koribacter versatilis (strain Ellin345)</name>
    <dbReference type="NCBI Taxonomy" id="204669"/>
    <lineage>
        <taxon>Bacteria</taxon>
        <taxon>Pseudomonadati</taxon>
        <taxon>Acidobacteriota</taxon>
        <taxon>Terriglobia</taxon>
        <taxon>Terriglobales</taxon>
        <taxon>Candidatus Korobacteraceae</taxon>
        <taxon>Candidatus Korobacter</taxon>
    </lineage>
</organism>
<feature type="transmembrane region" description="Helical" evidence="2">
    <location>
        <begin position="252"/>
        <end position="271"/>
    </location>
</feature>
<keyword evidence="2" id="KW-0812">Transmembrane</keyword>
<feature type="transmembrane region" description="Helical" evidence="2">
    <location>
        <begin position="67"/>
        <end position="86"/>
    </location>
</feature>
<feature type="transmembrane region" description="Helical" evidence="2">
    <location>
        <begin position="346"/>
        <end position="365"/>
    </location>
</feature>
<dbReference type="AlphaFoldDB" id="Q1IQT5"/>
<accession>Q1IQT5</accession>
<dbReference type="HOGENOM" id="CLU_014077_1_0_0"/>
<dbReference type="InterPro" id="IPR019286">
    <property type="entry name" value="DUF2339_TM"/>
</dbReference>
<reference evidence="3 4" key="1">
    <citation type="journal article" date="2009" name="Appl. Environ. Microbiol.">
        <title>Three genomes from the phylum Acidobacteria provide insight into the lifestyles of these microorganisms in soils.</title>
        <authorList>
            <person name="Ward N.L."/>
            <person name="Challacombe J.F."/>
            <person name="Janssen P.H."/>
            <person name="Henrissat B."/>
            <person name="Coutinho P.M."/>
            <person name="Wu M."/>
            <person name="Xie G."/>
            <person name="Haft D.H."/>
            <person name="Sait M."/>
            <person name="Badger J."/>
            <person name="Barabote R.D."/>
            <person name="Bradley B."/>
            <person name="Brettin T.S."/>
            <person name="Brinkac L.M."/>
            <person name="Bruce D."/>
            <person name="Creasy T."/>
            <person name="Daugherty S.C."/>
            <person name="Davidsen T.M."/>
            <person name="DeBoy R.T."/>
            <person name="Detter J.C."/>
            <person name="Dodson R.J."/>
            <person name="Durkin A.S."/>
            <person name="Ganapathy A."/>
            <person name="Gwinn-Giglio M."/>
            <person name="Han C.S."/>
            <person name="Khouri H."/>
            <person name="Kiss H."/>
            <person name="Kothari S.P."/>
            <person name="Madupu R."/>
            <person name="Nelson K.E."/>
            <person name="Nelson W.C."/>
            <person name="Paulsen I."/>
            <person name="Penn K."/>
            <person name="Ren Q."/>
            <person name="Rosovitz M.J."/>
            <person name="Selengut J.D."/>
            <person name="Shrivastava S."/>
            <person name="Sullivan S.A."/>
            <person name="Tapia R."/>
            <person name="Thompson L.S."/>
            <person name="Watkins K.L."/>
            <person name="Yang Q."/>
            <person name="Yu C."/>
            <person name="Zafar N."/>
            <person name="Zhou L."/>
            <person name="Kuske C.R."/>
        </authorList>
    </citation>
    <scope>NUCLEOTIDE SEQUENCE [LARGE SCALE GENOMIC DNA]</scope>
    <source>
        <strain evidence="3 4">Ellin345</strain>
    </source>
</reference>
<keyword evidence="2" id="KW-0472">Membrane</keyword>
<proteinExistence type="predicted"/>
<keyword evidence="2" id="KW-1133">Transmembrane helix</keyword>
<evidence type="ECO:0000256" key="2">
    <source>
        <dbReference type="SAM" id="Phobius"/>
    </source>
</evidence>
<dbReference type="EnsemblBacteria" id="ABF40765">
    <property type="protein sequence ID" value="ABF40765"/>
    <property type="gene ID" value="Acid345_1764"/>
</dbReference>
<feature type="region of interest" description="Disordered" evidence="1">
    <location>
        <begin position="1"/>
        <end position="53"/>
    </location>
</feature>
<feature type="transmembrane region" description="Helical" evidence="2">
    <location>
        <begin position="554"/>
        <end position="575"/>
    </location>
</feature>
<feature type="transmembrane region" description="Helical" evidence="2">
    <location>
        <begin position="227"/>
        <end position="246"/>
    </location>
</feature>
<feature type="compositionally biased region" description="Pro residues" evidence="1">
    <location>
        <begin position="24"/>
        <end position="43"/>
    </location>
</feature>
<feature type="transmembrane region" description="Helical" evidence="2">
    <location>
        <begin position="278"/>
        <end position="297"/>
    </location>
</feature>
<dbReference type="KEGG" id="aba:Acid345_1764"/>
<feature type="transmembrane region" description="Helical" evidence="2">
    <location>
        <begin position="424"/>
        <end position="444"/>
    </location>
</feature>
<name>Q1IQT5_KORVE</name>
<feature type="compositionally biased region" description="Basic and acidic residues" evidence="1">
    <location>
        <begin position="1"/>
        <end position="15"/>
    </location>
</feature>
<feature type="transmembrane region" description="Helical" evidence="2">
    <location>
        <begin position="317"/>
        <end position="334"/>
    </location>
</feature>
<dbReference type="eggNOG" id="COG5373">
    <property type="taxonomic scope" value="Bacteria"/>
</dbReference>
<feature type="transmembrane region" description="Helical" evidence="2">
    <location>
        <begin position="150"/>
        <end position="171"/>
    </location>
</feature>
<dbReference type="PANTHER" id="PTHR38434:SF1">
    <property type="entry name" value="BLL2549 PROTEIN"/>
    <property type="match status" value="1"/>
</dbReference>
<dbReference type="PANTHER" id="PTHR38434">
    <property type="entry name" value="BLL2549 PROTEIN"/>
    <property type="match status" value="1"/>
</dbReference>
<protein>
    <submittedName>
        <fullName evidence="3">Membrane protein</fullName>
    </submittedName>
</protein>
<dbReference type="STRING" id="204669.Acid345_1764"/>
<feature type="transmembrane region" description="Helical" evidence="2">
    <location>
        <begin position="371"/>
        <end position="387"/>
    </location>
</feature>
<feature type="transmembrane region" description="Helical" evidence="2">
    <location>
        <begin position="529"/>
        <end position="548"/>
    </location>
</feature>
<evidence type="ECO:0000313" key="3">
    <source>
        <dbReference type="EMBL" id="ABF40765.1"/>
    </source>
</evidence>
<evidence type="ECO:0000256" key="1">
    <source>
        <dbReference type="SAM" id="MobiDB-lite"/>
    </source>
</evidence>
<feature type="transmembrane region" description="Helical" evidence="2">
    <location>
        <begin position="92"/>
        <end position="111"/>
    </location>
</feature>